<evidence type="ECO:0000259" key="10">
    <source>
        <dbReference type="PROSITE" id="PS50929"/>
    </source>
</evidence>
<dbReference type="PROSITE" id="PS00211">
    <property type="entry name" value="ABC_TRANSPORTER_1"/>
    <property type="match status" value="1"/>
</dbReference>
<dbReference type="AlphaFoldDB" id="F2NGC8"/>
<feature type="transmembrane region" description="Helical" evidence="8">
    <location>
        <begin position="62"/>
        <end position="79"/>
    </location>
</feature>
<dbReference type="SMART" id="SM00382">
    <property type="entry name" value="AAA"/>
    <property type="match status" value="1"/>
</dbReference>
<dbReference type="InterPro" id="IPR027417">
    <property type="entry name" value="P-loop_NTPase"/>
</dbReference>
<feature type="domain" description="ABC transmembrane type-1" evidence="10">
    <location>
        <begin position="56"/>
        <end position="296"/>
    </location>
</feature>
<evidence type="ECO:0000256" key="5">
    <source>
        <dbReference type="ARBA" id="ARBA00022840"/>
    </source>
</evidence>
<reference evidence="11 12" key="1">
    <citation type="journal article" date="2011" name="Stand. Genomic Sci.">
        <title>Complete genome sequence of the acetate-degrading sulfate reducer Desulfobacca acetoxidans type strain (ASRB2).</title>
        <authorList>
            <person name="Goker M."/>
            <person name="Teshima H."/>
            <person name="Lapidus A."/>
            <person name="Nolan M."/>
            <person name="Lucas S."/>
            <person name="Hammon N."/>
            <person name="Deshpande S."/>
            <person name="Cheng J.F."/>
            <person name="Tapia R."/>
            <person name="Han C."/>
            <person name="Goodwin L."/>
            <person name="Pitluck S."/>
            <person name="Huntemann M."/>
            <person name="Liolios K."/>
            <person name="Ivanova N."/>
            <person name="Pagani I."/>
            <person name="Mavromatis K."/>
            <person name="Ovchinikova G."/>
            <person name="Pati A."/>
            <person name="Chen A."/>
            <person name="Palaniappan K."/>
            <person name="Land M."/>
            <person name="Hauser L."/>
            <person name="Brambilla E.M."/>
            <person name="Rohde M."/>
            <person name="Spring S."/>
            <person name="Detter J.C."/>
            <person name="Woyke T."/>
            <person name="Bristow J."/>
            <person name="Eisen J.A."/>
            <person name="Markowitz V."/>
            <person name="Hugenholtz P."/>
            <person name="Kyrpides N.C."/>
            <person name="Klenk H.P."/>
        </authorList>
    </citation>
    <scope>NUCLEOTIDE SEQUENCE [LARGE SCALE GENOMIC DNA]</scope>
    <source>
        <strain evidence="12">ATCC 700848 / DSM 11109 / ASRB2</strain>
    </source>
</reference>
<dbReference type="SUPFAM" id="SSF90123">
    <property type="entry name" value="ABC transporter transmembrane region"/>
    <property type="match status" value="1"/>
</dbReference>
<dbReference type="eggNOG" id="COG1132">
    <property type="taxonomic scope" value="Bacteria"/>
</dbReference>
<proteinExistence type="predicted"/>
<dbReference type="RefSeq" id="WP_013705654.1">
    <property type="nucleotide sequence ID" value="NC_015388.1"/>
</dbReference>
<dbReference type="InterPro" id="IPR039421">
    <property type="entry name" value="Type_1_exporter"/>
</dbReference>
<dbReference type="InterPro" id="IPR011527">
    <property type="entry name" value="ABC1_TM_dom"/>
</dbReference>
<comment type="subcellular location">
    <subcellularLocation>
        <location evidence="1">Cell membrane</location>
        <topology evidence="1">Multi-pass membrane protein</topology>
    </subcellularLocation>
</comment>
<dbReference type="GO" id="GO:0005524">
    <property type="term" value="F:ATP binding"/>
    <property type="evidence" value="ECO:0007669"/>
    <property type="project" value="UniProtKB-KW"/>
</dbReference>
<dbReference type="OrthoDB" id="9760168at2"/>
<dbReference type="InterPro" id="IPR036640">
    <property type="entry name" value="ABC1_TM_sf"/>
</dbReference>
<keyword evidence="5" id="KW-0067">ATP-binding</keyword>
<dbReference type="InterPro" id="IPR003593">
    <property type="entry name" value="AAA+_ATPase"/>
</dbReference>
<dbReference type="EMBL" id="CP002629">
    <property type="protein sequence ID" value="AEB08541.1"/>
    <property type="molecule type" value="Genomic_DNA"/>
</dbReference>
<dbReference type="Proteomes" id="UP000000483">
    <property type="component" value="Chromosome"/>
</dbReference>
<dbReference type="SUPFAM" id="SSF52540">
    <property type="entry name" value="P-loop containing nucleoside triphosphate hydrolases"/>
    <property type="match status" value="1"/>
</dbReference>
<dbReference type="PANTHER" id="PTHR24221">
    <property type="entry name" value="ATP-BINDING CASSETTE SUB-FAMILY B"/>
    <property type="match status" value="1"/>
</dbReference>
<keyword evidence="2" id="KW-0813">Transport</keyword>
<evidence type="ECO:0000256" key="6">
    <source>
        <dbReference type="ARBA" id="ARBA00022989"/>
    </source>
</evidence>
<dbReference type="STRING" id="880072.Desac_0659"/>
<dbReference type="GO" id="GO:0016887">
    <property type="term" value="F:ATP hydrolysis activity"/>
    <property type="evidence" value="ECO:0007669"/>
    <property type="project" value="InterPro"/>
</dbReference>
<evidence type="ECO:0000313" key="12">
    <source>
        <dbReference type="Proteomes" id="UP000000483"/>
    </source>
</evidence>
<dbReference type="InterPro" id="IPR003439">
    <property type="entry name" value="ABC_transporter-like_ATP-bd"/>
</dbReference>
<feature type="transmembrane region" description="Helical" evidence="8">
    <location>
        <begin position="279"/>
        <end position="303"/>
    </location>
</feature>
<dbReference type="Gene3D" id="3.40.50.300">
    <property type="entry name" value="P-loop containing nucleotide triphosphate hydrolases"/>
    <property type="match status" value="1"/>
</dbReference>
<dbReference type="HOGENOM" id="CLU_000604_84_3_7"/>
<evidence type="ECO:0000256" key="8">
    <source>
        <dbReference type="SAM" id="Phobius"/>
    </source>
</evidence>
<keyword evidence="3 8" id="KW-0812">Transmembrane</keyword>
<gene>
    <name evidence="11" type="ordered locus">Desac_0659</name>
</gene>
<dbReference type="CDD" id="cd07346">
    <property type="entry name" value="ABC_6TM_exporters"/>
    <property type="match status" value="1"/>
</dbReference>
<dbReference type="GO" id="GO:0140359">
    <property type="term" value="F:ABC-type transporter activity"/>
    <property type="evidence" value="ECO:0007669"/>
    <property type="project" value="InterPro"/>
</dbReference>
<dbReference type="KEGG" id="dao:Desac_0659"/>
<evidence type="ECO:0000256" key="1">
    <source>
        <dbReference type="ARBA" id="ARBA00004651"/>
    </source>
</evidence>
<dbReference type="EC" id="3.6.3.44" evidence="11"/>
<feature type="transmembrane region" description="Helical" evidence="8">
    <location>
        <begin position="251"/>
        <end position="273"/>
    </location>
</feature>
<reference evidence="12" key="2">
    <citation type="submission" date="2011-03" db="EMBL/GenBank/DDBJ databases">
        <title>The complete genome of Desulfobacca acetoxidans DSM 11109.</title>
        <authorList>
            <consortium name="US DOE Joint Genome Institute (JGI-PGF)"/>
            <person name="Lucas S."/>
            <person name="Copeland A."/>
            <person name="Lapidus A."/>
            <person name="Bruce D."/>
            <person name="Goodwin L."/>
            <person name="Pitluck S."/>
            <person name="Peters L."/>
            <person name="Kyrpides N."/>
            <person name="Mavromatis K."/>
            <person name="Ivanova N."/>
            <person name="Ovchinnikova G."/>
            <person name="Teshima H."/>
            <person name="Detter J.C."/>
            <person name="Han C."/>
            <person name="Land M."/>
            <person name="Hauser L."/>
            <person name="Markowitz V."/>
            <person name="Cheng J.-F."/>
            <person name="Hugenholtz P."/>
            <person name="Woyke T."/>
            <person name="Wu D."/>
            <person name="Spring S."/>
            <person name="Schueler E."/>
            <person name="Brambilla E."/>
            <person name="Klenk H.-P."/>
            <person name="Eisen J.A."/>
        </authorList>
    </citation>
    <scope>NUCLEOTIDE SEQUENCE [LARGE SCALE GENOMIC DNA]</scope>
    <source>
        <strain evidence="12">ATCC 700848 / DSM 11109 / ASRB2</strain>
    </source>
</reference>
<organism evidence="11 12">
    <name type="scientific">Desulfobacca acetoxidans (strain ATCC 700848 / DSM 11109 / ASRB2)</name>
    <dbReference type="NCBI Taxonomy" id="880072"/>
    <lineage>
        <taxon>Bacteria</taxon>
        <taxon>Pseudomonadati</taxon>
        <taxon>Thermodesulfobacteriota</taxon>
        <taxon>Desulfobaccia</taxon>
        <taxon>Desulfobaccales</taxon>
        <taxon>Desulfobaccaceae</taxon>
        <taxon>Desulfobacca</taxon>
    </lineage>
</organism>
<evidence type="ECO:0000313" key="11">
    <source>
        <dbReference type="EMBL" id="AEB08541.1"/>
    </source>
</evidence>
<dbReference type="PROSITE" id="PS50893">
    <property type="entry name" value="ABC_TRANSPORTER_2"/>
    <property type="match status" value="1"/>
</dbReference>
<dbReference type="GO" id="GO:0005886">
    <property type="term" value="C:plasma membrane"/>
    <property type="evidence" value="ECO:0007669"/>
    <property type="project" value="UniProtKB-SubCell"/>
</dbReference>
<evidence type="ECO:0000256" key="4">
    <source>
        <dbReference type="ARBA" id="ARBA00022741"/>
    </source>
</evidence>
<dbReference type="Pfam" id="PF00664">
    <property type="entry name" value="ABC_membrane"/>
    <property type="match status" value="1"/>
</dbReference>
<dbReference type="GO" id="GO:0034040">
    <property type="term" value="F:ATPase-coupled lipid transmembrane transporter activity"/>
    <property type="evidence" value="ECO:0007669"/>
    <property type="project" value="TreeGrafter"/>
</dbReference>
<dbReference type="FunFam" id="3.40.50.300:FF:000287">
    <property type="entry name" value="Multidrug ABC transporter ATP-binding protein"/>
    <property type="match status" value="1"/>
</dbReference>
<feature type="transmembrane region" description="Helical" evidence="8">
    <location>
        <begin position="21"/>
        <end position="42"/>
    </location>
</feature>
<dbReference type="Gene3D" id="1.20.1560.10">
    <property type="entry name" value="ABC transporter type 1, transmembrane domain"/>
    <property type="match status" value="1"/>
</dbReference>
<feature type="transmembrane region" description="Helical" evidence="8">
    <location>
        <begin position="167"/>
        <end position="188"/>
    </location>
</feature>
<dbReference type="InterPro" id="IPR017871">
    <property type="entry name" value="ABC_transporter-like_CS"/>
</dbReference>
<name>F2NGC8_DESAR</name>
<evidence type="ECO:0000256" key="3">
    <source>
        <dbReference type="ARBA" id="ARBA00022692"/>
    </source>
</evidence>
<evidence type="ECO:0000256" key="2">
    <source>
        <dbReference type="ARBA" id="ARBA00022448"/>
    </source>
</evidence>
<keyword evidence="11" id="KW-0378">Hydrolase</keyword>
<keyword evidence="12" id="KW-1185">Reference proteome</keyword>
<dbReference type="PROSITE" id="PS50929">
    <property type="entry name" value="ABC_TM1F"/>
    <property type="match status" value="1"/>
</dbReference>
<accession>F2NGC8</accession>
<protein>
    <submittedName>
        <fullName evidence="11">Xenobiotic-transporting ATPase</fullName>
        <ecNumber evidence="11">3.6.3.44</ecNumber>
    </submittedName>
</protein>
<keyword evidence="6 8" id="KW-1133">Transmembrane helix</keyword>
<sequence>MNLIALINAATMGQPRRVRPLIIWTVLEYFLRGAPYGILLLVVWEIFNPLEHPGTPLNVTRVTWFCVALLASLIILYLVSRKAYFAAYKSSYEICADGRLAIVEHLRRLPMGFYNSRDPGDIGAYIVSDYASVEQIFSHYLPQFCGALAAPTALLAGLAFINWKLALAAALVIPLSLPLTWISVKIITYLGKKHQKLRVDSASRMIEYIQGIRLIKAFNLRGVKFERLEKTFRRLKSISIRLEAGAGPTMILGSFVLHAGLTLIILYGFSLILAGELAIPVYVMFLVLGARLYEPLLFAHIFFGEMNYFKLGVERLEDLRLTPPLPDGNAGGSLEGREIEFKNVTFSYHDAPILKRLNLKIPAGSLTALVGPSGGGKTTLTRLIARFWDVDQGEIRIGGKNLRSYRTDDLLANISVVFQDVYLFNDTIYNNIRLGRPDAGREEIIAAARAARCHDFIERLPDRYDTMVGEGGSTLSGGEKQRVSIARALLKDAPIVLLDEATAFLDPENEVFIQEAINDLVRNKTVVVIAHRLNTITGADKIVVVDQGKVVEEGRHDELLAGNGLYAALWREQQRLKEWKFGDVPALSPA</sequence>
<dbReference type="PANTHER" id="PTHR24221:SF397">
    <property type="entry name" value="ABC TRANSPORTER, ATP-BINDING TRANSMEMBRANE PROTEIN"/>
    <property type="match status" value="1"/>
</dbReference>
<dbReference type="Pfam" id="PF00005">
    <property type="entry name" value="ABC_tran"/>
    <property type="match status" value="1"/>
</dbReference>
<keyword evidence="7 8" id="KW-0472">Membrane</keyword>
<evidence type="ECO:0000256" key="7">
    <source>
        <dbReference type="ARBA" id="ARBA00023136"/>
    </source>
</evidence>
<keyword evidence="4" id="KW-0547">Nucleotide-binding</keyword>
<evidence type="ECO:0000259" key="9">
    <source>
        <dbReference type="PROSITE" id="PS50893"/>
    </source>
</evidence>
<feature type="domain" description="ABC transporter" evidence="9">
    <location>
        <begin position="339"/>
        <end position="572"/>
    </location>
</feature>